<evidence type="ECO:0000313" key="2">
    <source>
        <dbReference type="Proteomes" id="UP000078046"/>
    </source>
</evidence>
<evidence type="ECO:0000313" key="1">
    <source>
        <dbReference type="EMBL" id="OAF70376.1"/>
    </source>
</evidence>
<evidence type="ECO:0008006" key="3">
    <source>
        <dbReference type="Google" id="ProtNLM"/>
    </source>
</evidence>
<sequence>MCDAYLRQYSSYTIIISTDRNVICDDEVDLNVEYIKDMHIMWHCGVVKTNQKSDTFYYNIKKEDIANYIAKYPQCQKSKTLNTVQNVRPIISTQYEEVNRGFKYILNVIDCYSKHMWGAKLKNKCNINNIQI</sequence>
<name>A0A177B7Z1_9BILA</name>
<reference evidence="1 2" key="1">
    <citation type="submission" date="2016-04" db="EMBL/GenBank/DDBJ databases">
        <title>The genome of Intoshia linei affirms orthonectids as highly simplified spiralians.</title>
        <authorList>
            <person name="Mikhailov K.V."/>
            <person name="Slusarev G.S."/>
            <person name="Nikitin M.A."/>
            <person name="Logacheva M.D."/>
            <person name="Penin A."/>
            <person name="Aleoshin V."/>
            <person name="Panchin Y.V."/>
        </authorList>
    </citation>
    <scope>NUCLEOTIDE SEQUENCE [LARGE SCALE GENOMIC DNA]</scope>
    <source>
        <strain evidence="1">Intl2013</strain>
        <tissue evidence="1">Whole animal</tissue>
    </source>
</reference>
<dbReference type="Proteomes" id="UP000078046">
    <property type="component" value="Unassembled WGS sequence"/>
</dbReference>
<dbReference type="EMBL" id="LWCA01000155">
    <property type="protein sequence ID" value="OAF70376.1"/>
    <property type="molecule type" value="Genomic_DNA"/>
</dbReference>
<keyword evidence="2" id="KW-1185">Reference proteome</keyword>
<dbReference type="AlphaFoldDB" id="A0A177B7Z1"/>
<gene>
    <name evidence="1" type="ORF">A3Q56_01887</name>
</gene>
<protein>
    <recommendedName>
        <fullName evidence="3">Integrase catalytic domain-containing protein</fullName>
    </recommendedName>
</protein>
<accession>A0A177B7Z1</accession>
<comment type="caution">
    <text evidence="1">The sequence shown here is derived from an EMBL/GenBank/DDBJ whole genome shotgun (WGS) entry which is preliminary data.</text>
</comment>
<dbReference type="OrthoDB" id="6343797at2759"/>
<proteinExistence type="predicted"/>
<organism evidence="1 2">
    <name type="scientific">Intoshia linei</name>
    <dbReference type="NCBI Taxonomy" id="1819745"/>
    <lineage>
        <taxon>Eukaryota</taxon>
        <taxon>Metazoa</taxon>
        <taxon>Spiralia</taxon>
        <taxon>Lophotrochozoa</taxon>
        <taxon>Mesozoa</taxon>
        <taxon>Orthonectida</taxon>
        <taxon>Rhopaluridae</taxon>
        <taxon>Intoshia</taxon>
    </lineage>
</organism>